<proteinExistence type="predicted"/>
<gene>
    <name evidence="1" type="ORF">O991_03136</name>
</gene>
<name>A0AAV3KY78_ENTFC</name>
<comment type="caution">
    <text evidence="1">The sequence shown here is derived from an EMBL/GenBank/DDBJ whole genome shotgun (WGS) entry which is preliminary data.</text>
</comment>
<evidence type="ECO:0000313" key="1">
    <source>
        <dbReference type="EMBL" id="ERT44981.1"/>
    </source>
</evidence>
<dbReference type="AlphaFoldDB" id="A0AAV3KY78"/>
<dbReference type="EMBL" id="AXOL01000093">
    <property type="protein sequence ID" value="ERT44981.1"/>
    <property type="molecule type" value="Genomic_DNA"/>
</dbReference>
<protein>
    <submittedName>
        <fullName evidence="1">Uncharacterized protein</fullName>
    </submittedName>
</protein>
<reference evidence="1 2" key="1">
    <citation type="submission" date="2013-09" db="EMBL/GenBank/DDBJ databases">
        <title>The Genome Sequence of Enterococcus faecium 10/96A.</title>
        <authorList>
            <consortium name="The Broad Institute Genome Sequencing Platform"/>
            <consortium name="The Broad Institute Genome Sequencing Center for Infectious Disease"/>
            <person name="Earl A.M."/>
            <person name="Gilmore M.S."/>
            <person name="Lebreton F."/>
            <person name="Courvalin P."/>
            <person name="Walker B."/>
            <person name="Young S.K."/>
            <person name="Zeng Q."/>
            <person name="Gargeya S."/>
            <person name="Fitzgerald M."/>
            <person name="Haas B."/>
            <person name="Abouelleil A."/>
            <person name="Alvarado L."/>
            <person name="Arachchi H.M."/>
            <person name="Berlin A.M."/>
            <person name="Chapman S.B."/>
            <person name="Dewar J."/>
            <person name="Goldberg J."/>
            <person name="Griggs A."/>
            <person name="Gujja S."/>
            <person name="Hansen M."/>
            <person name="Howarth C."/>
            <person name="Imamovic A."/>
            <person name="Larimer J."/>
            <person name="McCowan C."/>
            <person name="Murphy C."/>
            <person name="Neiman D."/>
            <person name="Pearson M."/>
            <person name="Priest M."/>
            <person name="Roberts A."/>
            <person name="Saif S."/>
            <person name="Shea T."/>
            <person name="Sisk P."/>
            <person name="Sykes S."/>
            <person name="Wortman J."/>
            <person name="Nusbaum C."/>
            <person name="Birren B."/>
        </authorList>
    </citation>
    <scope>NUCLEOTIDE SEQUENCE [LARGE SCALE GENOMIC DNA]</scope>
    <source>
        <strain evidence="1 2">10/96A</strain>
    </source>
</reference>
<organism evidence="1 2">
    <name type="scientific">Enterococcus faecium 10/96A</name>
    <dbReference type="NCBI Taxonomy" id="1391465"/>
    <lineage>
        <taxon>Bacteria</taxon>
        <taxon>Bacillati</taxon>
        <taxon>Bacillota</taxon>
        <taxon>Bacilli</taxon>
        <taxon>Lactobacillales</taxon>
        <taxon>Enterococcaceae</taxon>
        <taxon>Enterococcus</taxon>
    </lineage>
</organism>
<accession>A0AAV3KY78</accession>
<sequence length="147" mass="17289">KNMAQNYYDEFVKLPLDKMAQKMEDMTFLYHETRVPKKHYKEKLSVAVEEMIESGVEMNLIATYYRTLEELKKQNGKWFFQALLCLEVGVKPSTIKPSEYQALELTYAKFAQIKKAKAMASDWLDTFENIEKNGAFYTIESEEKDNE</sequence>
<feature type="non-terminal residue" evidence="1">
    <location>
        <position position="1"/>
    </location>
</feature>
<evidence type="ECO:0000313" key="2">
    <source>
        <dbReference type="Proteomes" id="UP000017126"/>
    </source>
</evidence>
<dbReference type="Proteomes" id="UP000017126">
    <property type="component" value="Unassembled WGS sequence"/>
</dbReference>